<dbReference type="PANTHER" id="PTHR36447:SF2">
    <property type="entry name" value="BETA-GALACTOSIDASE YESZ"/>
    <property type="match status" value="1"/>
</dbReference>
<dbReference type="CDD" id="cd03143">
    <property type="entry name" value="A4_beta-galactosidase_middle_domain"/>
    <property type="match status" value="1"/>
</dbReference>
<dbReference type="Pfam" id="PF08533">
    <property type="entry name" value="Glyco_hydro_42C"/>
    <property type="match status" value="1"/>
</dbReference>
<gene>
    <name evidence="15" type="ORF">DFR49_2011</name>
</gene>
<evidence type="ECO:0000256" key="9">
    <source>
        <dbReference type="PIRSR" id="PIRSR001084-1"/>
    </source>
</evidence>
<dbReference type="InterPro" id="IPR017853">
    <property type="entry name" value="GH"/>
</dbReference>
<feature type="binding site" evidence="10">
    <location>
        <position position="137"/>
    </location>
    <ligand>
        <name>substrate</name>
    </ligand>
</feature>
<evidence type="ECO:0000313" key="16">
    <source>
        <dbReference type="Proteomes" id="UP000266568"/>
    </source>
</evidence>
<dbReference type="GO" id="GO:0004565">
    <property type="term" value="F:beta-galactosidase activity"/>
    <property type="evidence" value="ECO:0007669"/>
    <property type="project" value="UniProtKB-EC"/>
</dbReference>
<name>A0A397P3G0_9SPHN</name>
<organism evidence="15 16">
    <name type="scientific">Hephaestia caeni</name>
    <dbReference type="NCBI Taxonomy" id="645617"/>
    <lineage>
        <taxon>Bacteria</taxon>
        <taxon>Pseudomonadati</taxon>
        <taxon>Pseudomonadota</taxon>
        <taxon>Alphaproteobacteria</taxon>
        <taxon>Sphingomonadales</taxon>
        <taxon>Sphingomonadaceae</taxon>
        <taxon>Hephaestia</taxon>
    </lineage>
</organism>
<dbReference type="InterPro" id="IPR013738">
    <property type="entry name" value="Beta_galactosidase_Trimer"/>
</dbReference>
<dbReference type="Proteomes" id="UP000266568">
    <property type="component" value="Unassembled WGS sequence"/>
</dbReference>
<evidence type="ECO:0000259" key="13">
    <source>
        <dbReference type="Pfam" id="PF08532"/>
    </source>
</evidence>
<dbReference type="GO" id="GO:0006012">
    <property type="term" value="P:galactose metabolic process"/>
    <property type="evidence" value="ECO:0007669"/>
    <property type="project" value="InterPro"/>
</dbReference>
<feature type="active site" description="Proton donor" evidence="9">
    <location>
        <position position="176"/>
    </location>
</feature>
<feature type="domain" description="Glycoside hydrolase family 42 N-terminal" evidence="12">
    <location>
        <begin position="41"/>
        <end position="404"/>
    </location>
</feature>
<dbReference type="InterPro" id="IPR013739">
    <property type="entry name" value="Beta_galactosidase_C"/>
</dbReference>
<feature type="signal peptide" evidence="11">
    <location>
        <begin position="1"/>
        <end position="20"/>
    </location>
</feature>
<proteinExistence type="inferred from homology"/>
<dbReference type="OrthoDB" id="9800974at2"/>
<keyword evidence="11" id="KW-0732">Signal</keyword>
<keyword evidence="16" id="KW-1185">Reference proteome</keyword>
<evidence type="ECO:0000256" key="8">
    <source>
        <dbReference type="PIRNR" id="PIRNR001084"/>
    </source>
</evidence>
<dbReference type="PIRSF" id="PIRSF001084">
    <property type="entry name" value="B-galactosidase"/>
    <property type="match status" value="1"/>
</dbReference>
<comment type="similarity">
    <text evidence="2 8">Belongs to the glycosyl hydrolase 42 family.</text>
</comment>
<dbReference type="InterPro" id="IPR003476">
    <property type="entry name" value="Glyco_hydro_42"/>
</dbReference>
<evidence type="ECO:0000256" key="11">
    <source>
        <dbReference type="SAM" id="SignalP"/>
    </source>
</evidence>
<dbReference type="EMBL" id="QXDC01000003">
    <property type="protein sequence ID" value="RIA43782.1"/>
    <property type="molecule type" value="Genomic_DNA"/>
</dbReference>
<keyword evidence="7 8" id="KW-0326">Glycosidase</keyword>
<dbReference type="SUPFAM" id="SSF51445">
    <property type="entry name" value="(Trans)glycosidases"/>
    <property type="match status" value="1"/>
</dbReference>
<evidence type="ECO:0000256" key="2">
    <source>
        <dbReference type="ARBA" id="ARBA00005940"/>
    </source>
</evidence>
<keyword evidence="6" id="KW-0862">Zinc</keyword>
<dbReference type="AlphaFoldDB" id="A0A397P3G0"/>
<dbReference type="GO" id="GO:0009341">
    <property type="term" value="C:beta-galactosidase complex"/>
    <property type="evidence" value="ECO:0007669"/>
    <property type="project" value="InterPro"/>
</dbReference>
<dbReference type="GO" id="GO:0046872">
    <property type="term" value="F:metal ion binding"/>
    <property type="evidence" value="ECO:0007669"/>
    <property type="project" value="UniProtKB-KW"/>
</dbReference>
<dbReference type="RefSeq" id="WP_119035591.1">
    <property type="nucleotide sequence ID" value="NZ_QXDC01000003.1"/>
</dbReference>
<accession>A0A397P3G0</accession>
<feature type="binding site" evidence="10">
    <location>
        <position position="175"/>
    </location>
    <ligand>
        <name>substrate</name>
    </ligand>
</feature>
<evidence type="ECO:0000256" key="4">
    <source>
        <dbReference type="ARBA" id="ARBA00022723"/>
    </source>
</evidence>
<dbReference type="InterPro" id="IPR013529">
    <property type="entry name" value="Glyco_hydro_42_N"/>
</dbReference>
<feature type="binding site" evidence="10">
    <location>
        <position position="335"/>
    </location>
    <ligand>
        <name>substrate</name>
    </ligand>
</feature>
<protein>
    <recommendedName>
        <fullName evidence="3 8">Beta-galactosidase</fullName>
        <shortName evidence="8">Beta-gal</shortName>
        <ecNumber evidence="3 8">3.2.1.23</ecNumber>
    </recommendedName>
</protein>
<feature type="chain" id="PRO_5017425615" description="Beta-galactosidase" evidence="11">
    <location>
        <begin position="21"/>
        <end position="690"/>
    </location>
</feature>
<evidence type="ECO:0000256" key="10">
    <source>
        <dbReference type="PIRSR" id="PIRSR001084-2"/>
    </source>
</evidence>
<dbReference type="Gene3D" id="2.60.40.1180">
    <property type="entry name" value="Golgi alpha-mannosidase II"/>
    <property type="match status" value="1"/>
</dbReference>
<keyword evidence="4" id="KW-0479">Metal-binding</keyword>
<evidence type="ECO:0000256" key="3">
    <source>
        <dbReference type="ARBA" id="ARBA00012756"/>
    </source>
</evidence>
<evidence type="ECO:0000256" key="5">
    <source>
        <dbReference type="ARBA" id="ARBA00022801"/>
    </source>
</evidence>
<dbReference type="SUPFAM" id="SSF52317">
    <property type="entry name" value="Class I glutamine amidotransferase-like"/>
    <property type="match status" value="1"/>
</dbReference>
<dbReference type="Gene3D" id="3.20.20.80">
    <property type="entry name" value="Glycosidases"/>
    <property type="match status" value="1"/>
</dbReference>
<comment type="caution">
    <text evidence="15">The sequence shown here is derived from an EMBL/GenBank/DDBJ whole genome shotgun (WGS) entry which is preliminary data.</text>
</comment>
<evidence type="ECO:0000259" key="12">
    <source>
        <dbReference type="Pfam" id="PF02449"/>
    </source>
</evidence>
<feature type="active site" description="Nucleophile" evidence="9">
    <location>
        <position position="327"/>
    </location>
</feature>
<dbReference type="Pfam" id="PF08532">
    <property type="entry name" value="Glyco_hydro_42M"/>
    <property type="match status" value="1"/>
</dbReference>
<sequence length="690" mass="76763">MKRLLLATAALMLAAPLPVAADTVAPAGQQQFDKLWLGSAWYPEQWPEERWAEDLRLMKAHGANVVRIGEFAWSRMEPTEGAYDMSWLVRAVRLAAKYDIKIVIGTPTDTPPAWMTQKYPEVLRIDGDGKRLGHGGRRQFSISSTLYRQFSRDIVSHMADALGHEPNVMGWQIGNEYTDESYGPDAQAAWVAWLERRFGTLDKLNAAWTTDYWSQTYTAWDQVPFNTEKGNPGLMLEQKRFITSQWVDFQKNQFDVLRARVAPSQFITTNLGGLGWANKFDRYEINRDLDFASWDNYVGTGHLQAYRNGASHDLVRGWKRKNFWVMEIQPGFVNWAPVSNMLYPGETRAMAWQAIGHGSDGILYWQWRNALNGQETMHGSLIGPDGKPLPIYDEVVRIGRDMAKASPVLAGTHPVSPVAILQDYPSRWAIDFQLQHKDYDQIGVLLDYYRPLKDALGAVDIVEAAGPLDAYKLVVAPSLNIITDDQAAKFTAYVKAGGNLILGPRSGMKDEYNRLDPIRQPGPLAELLGGQVEQYYALDETVAVGDGTAAIWAERLAATAPDTETVLTYGKGNGWLDGRPAVIRRKVGKGTITYVGALVDDTVMKQLIDGALAHAGVARDFAMPEDVELMTREGKGRRVFILINHGRETRSVALPRPMADVLGKGNVSTLTLAPEGVAVLSERSTDAARK</sequence>
<reference evidence="15 16" key="1">
    <citation type="submission" date="2018-08" db="EMBL/GenBank/DDBJ databases">
        <title>Genomic Encyclopedia of Type Strains, Phase IV (KMG-IV): sequencing the most valuable type-strain genomes for metagenomic binning, comparative biology and taxonomic classification.</title>
        <authorList>
            <person name="Goeker M."/>
        </authorList>
    </citation>
    <scope>NUCLEOTIDE SEQUENCE [LARGE SCALE GENOMIC DNA]</scope>
    <source>
        <strain evidence="15 16">DSM 25527</strain>
    </source>
</reference>
<evidence type="ECO:0000256" key="7">
    <source>
        <dbReference type="ARBA" id="ARBA00023295"/>
    </source>
</evidence>
<dbReference type="EC" id="3.2.1.23" evidence="3 8"/>
<dbReference type="Pfam" id="PF02449">
    <property type="entry name" value="Glyco_hydro_42"/>
    <property type="match status" value="1"/>
</dbReference>
<evidence type="ECO:0000259" key="14">
    <source>
        <dbReference type="Pfam" id="PF08533"/>
    </source>
</evidence>
<evidence type="ECO:0000256" key="6">
    <source>
        <dbReference type="ARBA" id="ARBA00022833"/>
    </source>
</evidence>
<evidence type="ECO:0000313" key="15">
    <source>
        <dbReference type="EMBL" id="RIA43782.1"/>
    </source>
</evidence>
<dbReference type="InterPro" id="IPR029062">
    <property type="entry name" value="Class_I_gatase-like"/>
</dbReference>
<dbReference type="PANTHER" id="PTHR36447">
    <property type="entry name" value="BETA-GALACTOSIDASE GANA"/>
    <property type="match status" value="1"/>
</dbReference>
<keyword evidence="5 8" id="KW-0378">Hydrolase</keyword>
<dbReference type="Gene3D" id="3.40.50.880">
    <property type="match status" value="1"/>
</dbReference>
<feature type="domain" description="Beta-galactosidase C-terminal" evidence="14">
    <location>
        <begin position="626"/>
        <end position="682"/>
    </location>
</feature>
<feature type="domain" description="Beta-galactosidase trimerisation" evidence="13">
    <location>
        <begin position="418"/>
        <end position="617"/>
    </location>
</feature>
<dbReference type="InterPro" id="IPR013780">
    <property type="entry name" value="Glyco_hydro_b"/>
</dbReference>
<evidence type="ECO:0000256" key="1">
    <source>
        <dbReference type="ARBA" id="ARBA00001412"/>
    </source>
</evidence>
<comment type="catalytic activity">
    <reaction evidence="1 8">
        <text>Hydrolysis of terminal non-reducing beta-D-galactose residues in beta-D-galactosides.</text>
        <dbReference type="EC" id="3.2.1.23"/>
    </reaction>
</comment>